<comment type="caution">
    <text evidence="8">The sequence shown here is derived from an EMBL/GenBank/DDBJ whole genome shotgun (WGS) entry which is preliminary data.</text>
</comment>
<evidence type="ECO:0000256" key="5">
    <source>
        <dbReference type="ARBA" id="ARBA00022989"/>
    </source>
</evidence>
<evidence type="ECO:0000256" key="1">
    <source>
        <dbReference type="ARBA" id="ARBA00004651"/>
    </source>
</evidence>
<evidence type="ECO:0000256" key="3">
    <source>
        <dbReference type="ARBA" id="ARBA00022475"/>
    </source>
</evidence>
<protein>
    <submittedName>
        <fullName evidence="8">Spermidine synthase</fullName>
    </submittedName>
</protein>
<keyword evidence="3" id="KW-1003">Cell membrane</keyword>
<keyword evidence="5 7" id="KW-1133">Transmembrane helix</keyword>
<dbReference type="GO" id="GO:0005886">
    <property type="term" value="C:plasma membrane"/>
    <property type="evidence" value="ECO:0007669"/>
    <property type="project" value="UniProtKB-SubCell"/>
</dbReference>
<dbReference type="Pfam" id="PF03994">
    <property type="entry name" value="DUF350"/>
    <property type="match status" value="1"/>
</dbReference>
<evidence type="ECO:0000256" key="6">
    <source>
        <dbReference type="ARBA" id="ARBA00023136"/>
    </source>
</evidence>
<evidence type="ECO:0000256" key="2">
    <source>
        <dbReference type="ARBA" id="ARBA00005779"/>
    </source>
</evidence>
<dbReference type="AlphaFoldDB" id="A0A1U7J380"/>
<evidence type="ECO:0000313" key="8">
    <source>
        <dbReference type="EMBL" id="OKH46621.1"/>
    </source>
</evidence>
<evidence type="ECO:0000313" key="9">
    <source>
        <dbReference type="Proteomes" id="UP000185557"/>
    </source>
</evidence>
<comment type="subcellular location">
    <subcellularLocation>
        <location evidence="1">Cell membrane</location>
        <topology evidence="1">Multi-pass membrane protein</topology>
    </subcellularLocation>
</comment>
<dbReference type="Proteomes" id="UP000185557">
    <property type="component" value="Unassembled WGS sequence"/>
</dbReference>
<evidence type="ECO:0000256" key="7">
    <source>
        <dbReference type="SAM" id="Phobius"/>
    </source>
</evidence>
<comment type="similarity">
    <text evidence="2">Belongs to the UPF0719 family.</text>
</comment>
<evidence type="ECO:0000256" key="4">
    <source>
        <dbReference type="ARBA" id="ARBA00022692"/>
    </source>
</evidence>
<organism evidence="8 9">
    <name type="scientific">Phormidium tenue NIES-30</name>
    <dbReference type="NCBI Taxonomy" id="549789"/>
    <lineage>
        <taxon>Bacteria</taxon>
        <taxon>Bacillati</taxon>
        <taxon>Cyanobacteriota</taxon>
        <taxon>Cyanophyceae</taxon>
        <taxon>Oscillatoriophycideae</taxon>
        <taxon>Oscillatoriales</taxon>
        <taxon>Oscillatoriaceae</taxon>
        <taxon>Phormidium</taxon>
    </lineage>
</organism>
<keyword evidence="9" id="KW-1185">Reference proteome</keyword>
<dbReference type="OrthoDB" id="565379at2"/>
<proteinExistence type="inferred from homology"/>
<dbReference type="STRING" id="549789.NIES30_16125"/>
<dbReference type="RefSeq" id="WP_073609451.1">
    <property type="nucleotide sequence ID" value="NZ_MRCG01000012.1"/>
</dbReference>
<feature type="transmembrane region" description="Helical" evidence="7">
    <location>
        <begin position="7"/>
        <end position="25"/>
    </location>
</feature>
<keyword evidence="4 7" id="KW-0812">Transmembrane</keyword>
<sequence>MPIIQDALATVGWTFLAVLLFYGGVRLFDLLDPIDYQTEIRRGNIAAGILLAAVIVALAAIIIAVIMT</sequence>
<feature type="transmembrane region" description="Helical" evidence="7">
    <location>
        <begin position="45"/>
        <end position="67"/>
    </location>
</feature>
<reference evidence="8 9" key="1">
    <citation type="submission" date="2016-11" db="EMBL/GenBank/DDBJ databases">
        <title>Draft Genome Sequences of Nine Cyanobacterial Strains from Diverse Habitats.</title>
        <authorList>
            <person name="Zhu T."/>
            <person name="Hou S."/>
            <person name="Lu X."/>
            <person name="Hess W.R."/>
        </authorList>
    </citation>
    <scope>NUCLEOTIDE SEQUENCE [LARGE SCALE GENOMIC DNA]</scope>
    <source>
        <strain evidence="8 9">NIES-30</strain>
    </source>
</reference>
<accession>A0A1U7J380</accession>
<gene>
    <name evidence="8" type="ORF">NIES30_16125</name>
</gene>
<dbReference type="InterPro" id="IPR007140">
    <property type="entry name" value="DUF350"/>
</dbReference>
<dbReference type="EMBL" id="MRCG01000012">
    <property type="protein sequence ID" value="OKH46621.1"/>
    <property type="molecule type" value="Genomic_DNA"/>
</dbReference>
<keyword evidence="6 7" id="KW-0472">Membrane</keyword>
<name>A0A1U7J380_9CYAN</name>